<dbReference type="PANTHER" id="PTHR37316">
    <property type="entry name" value="TEICHOIC ACID GLYCEROL-PHOSPHATE PRIMASE"/>
    <property type="match status" value="1"/>
</dbReference>
<gene>
    <name evidence="1" type="ORF">FOL01_0726</name>
</gene>
<dbReference type="Pfam" id="PF04464">
    <property type="entry name" value="Glyphos_transf"/>
    <property type="match status" value="1"/>
</dbReference>
<accession>A0A1L6RAM0</accession>
<dbReference type="STRING" id="1631871.FOL01_0726"/>
<dbReference type="GO" id="GO:0047355">
    <property type="term" value="F:CDP-glycerol glycerophosphotransferase activity"/>
    <property type="evidence" value="ECO:0007669"/>
    <property type="project" value="InterPro"/>
</dbReference>
<dbReference type="Proteomes" id="UP000185473">
    <property type="component" value="Chromosome"/>
</dbReference>
<dbReference type="OrthoDB" id="396512at2"/>
<protein>
    <submittedName>
        <fullName evidence="1">Minor teichoic acid biosynthesis protein GgaB</fullName>
    </submittedName>
</protein>
<reference evidence="1 2" key="1">
    <citation type="submission" date="2016-02" db="EMBL/GenBank/DDBJ databases">
        <title>Complete Genome Sequence of Weissella jogaejeotgali FOL01.</title>
        <authorList>
            <person name="Lee J.-H."/>
            <person name="Ku H.-J."/>
        </authorList>
    </citation>
    <scope>NUCLEOTIDE SEQUENCE [LARGE SCALE GENOMIC DNA]</scope>
    <source>
        <strain evidence="1 2">FOL01</strain>
    </source>
</reference>
<dbReference type="SUPFAM" id="SSF53756">
    <property type="entry name" value="UDP-Glycosyltransferase/glycogen phosphorylase"/>
    <property type="match status" value="1"/>
</dbReference>
<evidence type="ECO:0000313" key="2">
    <source>
        <dbReference type="Proteomes" id="UP000185473"/>
    </source>
</evidence>
<evidence type="ECO:0000313" key="1">
    <source>
        <dbReference type="EMBL" id="APS41585.1"/>
    </source>
</evidence>
<name>A0A1L6RAM0_9LACO</name>
<dbReference type="RefSeq" id="WP_075269429.1">
    <property type="nucleotide sequence ID" value="NZ_CP014332.1"/>
</dbReference>
<dbReference type="InterPro" id="IPR051612">
    <property type="entry name" value="Teichoic_Acid_Biosynth"/>
</dbReference>
<dbReference type="KEGG" id="wjo:FOL01_0726"/>
<proteinExistence type="predicted"/>
<sequence length="963" mass="113393">MIRIEKFLFSAEEIYLQFSEDIFVEQVYAINKMGDKYFVPLRKTSSGQITLFPLNELPDYGMYSFLLIDSNGNEYQSVFSDDVDRAIVGNQASKWKFSNDKKFFIQSKRPSISKSERDIVVLEKKFENGLLDLRLPKKIEISSPEIWVRKQEKTNQALLDSFYLPVMFKNHHLIIDVRNITLDKDVKYYLFLKQADIFYRLYAPKMKTELNKSSRYIEIGENLGFANYFYYTIHNRLALVSISVKKAHALDLQKMDYHNNPYARHYLPQMNGNINVMDVAGLHQIDNYSYKLRLKNNNQKFNKLFLVDTNKSQFVGIPYNQVQEDIYLYLHDALDSFKDYESKLKLLGIYSDRHSLFNLTYFRIGDLKNHPGYLRYYNAVDFNVTENNMASRFFINDNGVISVHNKSKFALDRKERKLPLSLTVDHISQVHKKLVINLFFNLKLLPWMNKIQILDIYLYKTAFINEHHKLDIIDLDFDKQNIKVTSDIGNLISHDEYGYYRIALKLKINDKIFDIKVNMPSSDLKKELSQGRVMYKDNGRTIFPSVEGNTLSLIADNLVDIDNKHNIHLEKRYTNLFKENKIHFTPGTFIIFEKETNFAQDNAFALFEWVQKHDPDNEMYYVIRKDSPQADKLVKYPNRVLYTGTQKYYEMVTKAHMLVSSDSPLHLVGDVNRRNASPFYKEVIMKKPFIMLQHGVTAMKSHASNKPWNVASGMIDYFVVTNTLEQEVVHQSMGYSYEQLPILGFSRWDLFGENTLVEQQFNNKIIYVPTWRQWLNKATDEEFVKSEYYQKINELLENKKLNDILNEHDTEFYVYLHPFMQRLTHNLNSSNSRIHILSSDNYDLGDLLRGASLLISDYSSVVWDFAVQRKPVIFYQFDKSRYLKKVGSLVDLDNLPIGESYQSSDQVVNKVSYYLDKNFEIDKATENNINSIFGSDVQEYSKNIYDFIKKVSNEYMYTMWSKK</sequence>
<dbReference type="InterPro" id="IPR043148">
    <property type="entry name" value="TagF_C"/>
</dbReference>
<dbReference type="AlphaFoldDB" id="A0A1L6RAM0"/>
<dbReference type="PANTHER" id="PTHR37316:SF3">
    <property type="entry name" value="TEICHOIC ACID GLYCEROL-PHOSPHATE TRANSFERASE"/>
    <property type="match status" value="1"/>
</dbReference>
<dbReference type="EMBL" id="CP014332">
    <property type="protein sequence ID" value="APS41585.1"/>
    <property type="molecule type" value="Genomic_DNA"/>
</dbReference>
<organism evidence="1 2">
    <name type="scientific">Weissella jogaejeotgali</name>
    <dbReference type="NCBI Taxonomy" id="1631871"/>
    <lineage>
        <taxon>Bacteria</taxon>
        <taxon>Bacillati</taxon>
        <taxon>Bacillota</taxon>
        <taxon>Bacilli</taxon>
        <taxon>Lactobacillales</taxon>
        <taxon>Lactobacillaceae</taxon>
        <taxon>Weissella</taxon>
    </lineage>
</organism>
<dbReference type="GO" id="GO:0016020">
    <property type="term" value="C:membrane"/>
    <property type="evidence" value="ECO:0007669"/>
    <property type="project" value="InterPro"/>
</dbReference>
<dbReference type="Gene3D" id="3.40.50.12580">
    <property type="match status" value="1"/>
</dbReference>
<keyword evidence="2" id="KW-1185">Reference proteome</keyword>
<dbReference type="InterPro" id="IPR007554">
    <property type="entry name" value="Glycerophosphate_synth"/>
</dbReference>